<dbReference type="OrthoDB" id="490503at2"/>
<protein>
    <submittedName>
        <fullName evidence="1">Uncharacterized protein</fullName>
    </submittedName>
</protein>
<evidence type="ECO:0000313" key="1">
    <source>
        <dbReference type="EMBL" id="ACK70198.1"/>
    </source>
</evidence>
<dbReference type="HOGENOM" id="CLU_136744_0_0_3"/>
<dbReference type="RefSeq" id="WP_012599141.1">
    <property type="nucleotide sequence ID" value="NC_011729.1"/>
</dbReference>
<dbReference type="STRING" id="65393.PCC7424_1764"/>
<keyword evidence="2" id="KW-1185">Reference proteome</keyword>
<proteinExistence type="predicted"/>
<gene>
    <name evidence="1" type="ordered locus">PCC7424_1764</name>
</gene>
<organism evidence="1 2">
    <name type="scientific">Gloeothece citriformis (strain PCC 7424)</name>
    <name type="common">Cyanothece sp. (strain PCC 7424)</name>
    <dbReference type="NCBI Taxonomy" id="65393"/>
    <lineage>
        <taxon>Bacteria</taxon>
        <taxon>Bacillati</taxon>
        <taxon>Cyanobacteriota</taxon>
        <taxon>Cyanophyceae</taxon>
        <taxon>Oscillatoriophycideae</taxon>
        <taxon>Chroococcales</taxon>
        <taxon>Aphanothecaceae</taxon>
        <taxon>Gloeothece</taxon>
        <taxon>Gloeothece citriformis</taxon>
    </lineage>
</organism>
<reference evidence="2" key="1">
    <citation type="journal article" date="2011" name="MBio">
        <title>Novel metabolic attributes of the genus Cyanothece, comprising a group of unicellular nitrogen-fixing Cyanobacteria.</title>
        <authorList>
            <person name="Bandyopadhyay A."/>
            <person name="Elvitigala T."/>
            <person name="Welsh E."/>
            <person name="Stockel J."/>
            <person name="Liberton M."/>
            <person name="Min H."/>
            <person name="Sherman L.A."/>
            <person name="Pakrasi H.B."/>
        </authorList>
    </citation>
    <scope>NUCLEOTIDE SEQUENCE [LARGE SCALE GENOMIC DNA]</scope>
    <source>
        <strain evidence="2">PCC 7424</strain>
    </source>
</reference>
<evidence type="ECO:0000313" key="2">
    <source>
        <dbReference type="Proteomes" id="UP000002384"/>
    </source>
</evidence>
<name>B7KC93_GLOC7</name>
<dbReference type="KEGG" id="cyc:PCC7424_1764"/>
<dbReference type="Proteomes" id="UP000002384">
    <property type="component" value="Chromosome"/>
</dbReference>
<accession>B7KC93</accession>
<dbReference type="AlphaFoldDB" id="B7KC93"/>
<dbReference type="EMBL" id="CP001291">
    <property type="protein sequence ID" value="ACK70198.1"/>
    <property type="molecule type" value="Genomic_DNA"/>
</dbReference>
<sequence length="144" mass="15500">MIEPLTATAIAVGTVITQKTLEKTEDKVSDLLSEKISQFITNLTKIAPKTATALELAPEHPLDYGQAVLEVETVAKNDEELAKSINELAKAVEAEPNLKLQEILKEIKDTLASQQPTIQNIGKLAEKIAVVAQGGTTNINTINL</sequence>
<dbReference type="eggNOG" id="ENOG5032VW8">
    <property type="taxonomic scope" value="Bacteria"/>
</dbReference>